<dbReference type="OrthoDB" id="9797603at2"/>
<dbReference type="Proteomes" id="UP000198546">
    <property type="component" value="Chromosome i"/>
</dbReference>
<reference evidence="2 3" key="1">
    <citation type="submission" date="2016-10" db="EMBL/GenBank/DDBJ databases">
        <authorList>
            <person name="de Groot N.N."/>
        </authorList>
    </citation>
    <scope>NUCLEOTIDE SEQUENCE [LARGE SCALE GENOMIC DNA]</scope>
    <source>
        <strain evidence="2 3">MON 2.2</strain>
    </source>
</reference>
<keyword evidence="2" id="KW-0418">Kinase</keyword>
<dbReference type="GO" id="GO:0016301">
    <property type="term" value="F:kinase activity"/>
    <property type="evidence" value="ECO:0007669"/>
    <property type="project" value="UniProtKB-KW"/>
</dbReference>
<gene>
    <name evidence="2" type="ORF">SAMN04489747_3123</name>
</gene>
<evidence type="ECO:0000259" key="1">
    <source>
        <dbReference type="Pfam" id="PF01636"/>
    </source>
</evidence>
<dbReference type="InterPro" id="IPR002575">
    <property type="entry name" value="Aminoglycoside_PTrfase"/>
</dbReference>
<keyword evidence="3" id="KW-1185">Reference proteome</keyword>
<dbReference type="Gene3D" id="3.90.1200.10">
    <property type="match status" value="1"/>
</dbReference>
<dbReference type="RefSeq" id="WP_090594820.1">
    <property type="nucleotide sequence ID" value="NZ_LT629688.1"/>
</dbReference>
<keyword evidence="2" id="KW-0808">Transferase</keyword>
<sequence>MTQMHEDQVVVGEADVRRLLRAQAPRWADLPVRAVDDFGTDHALFRLGADLVARMPIRPGGGTQAVWEAEWLPRLQPDLPLRLSVPMLLGEPDEDYPLRWSVHPWLPGRAPTREELDTPEHASRLAGFIRALQRCPAGGAGLTGSRGLPLQGEQGEDRDRLTRAALSRIGDLVDSGAAEAVWQDGVDAPPWSGPGVWFHGDLQPGNVLLEDGRLGAVLDWGCPGVGDPACELAVAWNTFGPGPRADLRAELDVDEDTWRRGRAWAVSVAAMEVDYYRLSVPAFRDRSVRAIEQVLAGA</sequence>
<dbReference type="Gene3D" id="3.30.200.20">
    <property type="entry name" value="Phosphorylase Kinase, domain 1"/>
    <property type="match status" value="1"/>
</dbReference>
<dbReference type="PANTHER" id="PTHR21310:SF42">
    <property type="entry name" value="BIFUNCTIONAL AAC_APH"/>
    <property type="match status" value="1"/>
</dbReference>
<proteinExistence type="predicted"/>
<dbReference type="InterPro" id="IPR011009">
    <property type="entry name" value="Kinase-like_dom_sf"/>
</dbReference>
<feature type="domain" description="Aminoglycoside phosphotransferase" evidence="1">
    <location>
        <begin position="63"/>
        <end position="264"/>
    </location>
</feature>
<name>A0A1G7C079_9ACTN</name>
<protein>
    <submittedName>
        <fullName evidence="2">Predicted kinase, aminoglycoside phosphotransferase (APT) family</fullName>
    </submittedName>
</protein>
<dbReference type="CDD" id="cd05155">
    <property type="entry name" value="APH_ChoK_like_1"/>
    <property type="match status" value="1"/>
</dbReference>
<evidence type="ECO:0000313" key="2">
    <source>
        <dbReference type="EMBL" id="SDE32732.1"/>
    </source>
</evidence>
<dbReference type="PANTHER" id="PTHR21310">
    <property type="entry name" value="AMINOGLYCOSIDE PHOSPHOTRANSFERASE-RELATED-RELATED"/>
    <property type="match status" value="1"/>
</dbReference>
<dbReference type="SUPFAM" id="SSF56112">
    <property type="entry name" value="Protein kinase-like (PK-like)"/>
    <property type="match status" value="1"/>
</dbReference>
<organism evidence="2 3">
    <name type="scientific">Auraticoccus monumenti</name>
    <dbReference type="NCBI Taxonomy" id="675864"/>
    <lineage>
        <taxon>Bacteria</taxon>
        <taxon>Bacillati</taxon>
        <taxon>Actinomycetota</taxon>
        <taxon>Actinomycetes</taxon>
        <taxon>Propionibacteriales</taxon>
        <taxon>Propionibacteriaceae</taxon>
        <taxon>Auraticoccus</taxon>
    </lineage>
</organism>
<accession>A0A1G7C079</accession>
<dbReference type="EMBL" id="LT629688">
    <property type="protein sequence ID" value="SDE32732.1"/>
    <property type="molecule type" value="Genomic_DNA"/>
</dbReference>
<dbReference type="InterPro" id="IPR051678">
    <property type="entry name" value="AGP_Transferase"/>
</dbReference>
<dbReference type="Pfam" id="PF01636">
    <property type="entry name" value="APH"/>
    <property type="match status" value="1"/>
</dbReference>
<evidence type="ECO:0000313" key="3">
    <source>
        <dbReference type="Proteomes" id="UP000198546"/>
    </source>
</evidence>
<dbReference type="AlphaFoldDB" id="A0A1G7C079"/>